<dbReference type="OrthoDB" id="612216at2759"/>
<protein>
    <submittedName>
        <fullName evidence="1">Uncharacterized protein</fullName>
    </submittedName>
</protein>
<sequence>DKLGFILLSKKQGTTIQLYKADQPRNGDKLKGEAGFHLIQDEQQKPEIHENYLTVTPSTAGAHGRSMISQLHRMSVKL</sequence>
<evidence type="ECO:0000313" key="1">
    <source>
        <dbReference type="EMBL" id="PIA30747.1"/>
    </source>
</evidence>
<proteinExistence type="predicted"/>
<accession>A0A2G5CIV0</accession>
<dbReference type="EMBL" id="KZ305071">
    <property type="protein sequence ID" value="PIA30747.1"/>
    <property type="molecule type" value="Genomic_DNA"/>
</dbReference>
<feature type="non-terminal residue" evidence="1">
    <location>
        <position position="1"/>
    </location>
</feature>
<gene>
    <name evidence="1" type="ORF">AQUCO_05400088v1</name>
</gene>
<dbReference type="AlphaFoldDB" id="A0A2G5CIV0"/>
<reference evidence="1 2" key="1">
    <citation type="submission" date="2017-09" db="EMBL/GenBank/DDBJ databases">
        <title>WGS assembly of Aquilegia coerulea Goldsmith.</title>
        <authorList>
            <person name="Hodges S."/>
            <person name="Kramer E."/>
            <person name="Nordborg M."/>
            <person name="Tomkins J."/>
            <person name="Borevitz J."/>
            <person name="Derieg N."/>
            <person name="Yan J."/>
            <person name="Mihaltcheva S."/>
            <person name="Hayes R.D."/>
            <person name="Rokhsar D."/>
        </authorList>
    </citation>
    <scope>NUCLEOTIDE SEQUENCE [LARGE SCALE GENOMIC DNA]</scope>
    <source>
        <strain evidence="2">cv. Goldsmith</strain>
    </source>
</reference>
<dbReference type="InParanoid" id="A0A2G5CIV0"/>
<dbReference type="Proteomes" id="UP000230069">
    <property type="component" value="Unassembled WGS sequence"/>
</dbReference>
<evidence type="ECO:0000313" key="2">
    <source>
        <dbReference type="Proteomes" id="UP000230069"/>
    </source>
</evidence>
<organism evidence="1 2">
    <name type="scientific">Aquilegia coerulea</name>
    <name type="common">Rocky mountain columbine</name>
    <dbReference type="NCBI Taxonomy" id="218851"/>
    <lineage>
        <taxon>Eukaryota</taxon>
        <taxon>Viridiplantae</taxon>
        <taxon>Streptophyta</taxon>
        <taxon>Embryophyta</taxon>
        <taxon>Tracheophyta</taxon>
        <taxon>Spermatophyta</taxon>
        <taxon>Magnoliopsida</taxon>
        <taxon>Ranunculales</taxon>
        <taxon>Ranunculaceae</taxon>
        <taxon>Thalictroideae</taxon>
        <taxon>Aquilegia</taxon>
    </lineage>
</organism>
<keyword evidence="2" id="KW-1185">Reference proteome</keyword>
<name>A0A2G5CIV0_AQUCA</name>